<evidence type="ECO:0000313" key="2">
    <source>
        <dbReference type="Proteomes" id="UP000054166"/>
    </source>
</evidence>
<evidence type="ECO:0000313" key="1">
    <source>
        <dbReference type="EMBL" id="KIM77486.1"/>
    </source>
</evidence>
<sequence length="52" mass="5932">MAFFSKFSEFMQAECVSKQPPVLRIELARKIRLILTLEAKVRKIAGTVHVIS</sequence>
<reference evidence="2" key="2">
    <citation type="submission" date="2015-01" db="EMBL/GenBank/DDBJ databases">
        <title>Evolutionary Origins and Diversification of the Mycorrhizal Mutualists.</title>
        <authorList>
            <consortium name="DOE Joint Genome Institute"/>
            <consortium name="Mycorrhizal Genomics Consortium"/>
            <person name="Kohler A."/>
            <person name="Kuo A."/>
            <person name="Nagy L.G."/>
            <person name="Floudas D."/>
            <person name="Copeland A."/>
            <person name="Barry K.W."/>
            <person name="Cichocki N."/>
            <person name="Veneault-Fourrey C."/>
            <person name="LaButti K."/>
            <person name="Lindquist E.A."/>
            <person name="Lipzen A."/>
            <person name="Lundell T."/>
            <person name="Morin E."/>
            <person name="Murat C."/>
            <person name="Riley R."/>
            <person name="Ohm R."/>
            <person name="Sun H."/>
            <person name="Tunlid A."/>
            <person name="Henrissat B."/>
            <person name="Grigoriev I.V."/>
            <person name="Hibbett D.S."/>
            <person name="Martin F."/>
        </authorList>
    </citation>
    <scope>NUCLEOTIDE SEQUENCE [LARGE SCALE GENOMIC DNA]</scope>
    <source>
        <strain evidence="2">F 1598</strain>
    </source>
</reference>
<dbReference type="HOGENOM" id="CLU_3088062_0_0_1"/>
<dbReference type="EMBL" id="KN833024">
    <property type="protein sequence ID" value="KIM77486.1"/>
    <property type="molecule type" value="Genomic_DNA"/>
</dbReference>
<name>A0A0C3FCH3_PILCF</name>
<accession>A0A0C3FCH3</accession>
<proteinExistence type="predicted"/>
<reference evidence="1 2" key="1">
    <citation type="submission" date="2014-04" db="EMBL/GenBank/DDBJ databases">
        <authorList>
            <consortium name="DOE Joint Genome Institute"/>
            <person name="Kuo A."/>
            <person name="Tarkka M."/>
            <person name="Buscot F."/>
            <person name="Kohler A."/>
            <person name="Nagy L.G."/>
            <person name="Floudas D."/>
            <person name="Copeland A."/>
            <person name="Barry K.W."/>
            <person name="Cichocki N."/>
            <person name="Veneault-Fourrey C."/>
            <person name="LaButti K."/>
            <person name="Lindquist E.A."/>
            <person name="Lipzen A."/>
            <person name="Lundell T."/>
            <person name="Morin E."/>
            <person name="Murat C."/>
            <person name="Sun H."/>
            <person name="Tunlid A."/>
            <person name="Henrissat B."/>
            <person name="Grigoriev I.V."/>
            <person name="Hibbett D.S."/>
            <person name="Martin F."/>
            <person name="Nordberg H.P."/>
            <person name="Cantor M.N."/>
            <person name="Hua S.X."/>
        </authorList>
    </citation>
    <scope>NUCLEOTIDE SEQUENCE [LARGE SCALE GENOMIC DNA]</scope>
    <source>
        <strain evidence="1 2">F 1598</strain>
    </source>
</reference>
<dbReference type="InParanoid" id="A0A0C3FCH3"/>
<keyword evidence="2" id="KW-1185">Reference proteome</keyword>
<gene>
    <name evidence="1" type="ORF">PILCRDRAFT_825260</name>
</gene>
<protein>
    <submittedName>
        <fullName evidence="1">Uncharacterized protein</fullName>
    </submittedName>
</protein>
<organism evidence="1 2">
    <name type="scientific">Piloderma croceum (strain F 1598)</name>
    <dbReference type="NCBI Taxonomy" id="765440"/>
    <lineage>
        <taxon>Eukaryota</taxon>
        <taxon>Fungi</taxon>
        <taxon>Dikarya</taxon>
        <taxon>Basidiomycota</taxon>
        <taxon>Agaricomycotina</taxon>
        <taxon>Agaricomycetes</taxon>
        <taxon>Agaricomycetidae</taxon>
        <taxon>Atheliales</taxon>
        <taxon>Atheliaceae</taxon>
        <taxon>Piloderma</taxon>
    </lineage>
</organism>
<dbReference type="AlphaFoldDB" id="A0A0C3FCH3"/>
<dbReference type="Proteomes" id="UP000054166">
    <property type="component" value="Unassembled WGS sequence"/>
</dbReference>